<gene>
    <name evidence="1" type="ORF">GCM10009754_70170</name>
</gene>
<name>A0ABN2SA24_9PSEU</name>
<accession>A0ABN2SA24</accession>
<proteinExistence type="predicted"/>
<sequence>MRPGLGARSRWLEAAAAQRGEVKREPVKKSAAELATRLAALEARGD</sequence>
<comment type="caution">
    <text evidence="1">The sequence shown here is derived from an EMBL/GenBank/DDBJ whole genome shotgun (WGS) entry which is preliminary data.</text>
</comment>
<dbReference type="EMBL" id="BAAANN010000038">
    <property type="protein sequence ID" value="GAA1983077.1"/>
    <property type="molecule type" value="Genomic_DNA"/>
</dbReference>
<protein>
    <submittedName>
        <fullName evidence="1">Uncharacterized protein</fullName>
    </submittedName>
</protein>
<reference evidence="1 2" key="1">
    <citation type="journal article" date="2019" name="Int. J. Syst. Evol. Microbiol.">
        <title>The Global Catalogue of Microorganisms (GCM) 10K type strain sequencing project: providing services to taxonomists for standard genome sequencing and annotation.</title>
        <authorList>
            <consortium name="The Broad Institute Genomics Platform"/>
            <consortium name="The Broad Institute Genome Sequencing Center for Infectious Disease"/>
            <person name="Wu L."/>
            <person name="Ma J."/>
        </authorList>
    </citation>
    <scope>NUCLEOTIDE SEQUENCE [LARGE SCALE GENOMIC DNA]</scope>
    <source>
        <strain evidence="1 2">JCM 14545</strain>
    </source>
</reference>
<evidence type="ECO:0000313" key="2">
    <source>
        <dbReference type="Proteomes" id="UP001501116"/>
    </source>
</evidence>
<organism evidence="1 2">
    <name type="scientific">Amycolatopsis minnesotensis</name>
    <dbReference type="NCBI Taxonomy" id="337894"/>
    <lineage>
        <taxon>Bacteria</taxon>
        <taxon>Bacillati</taxon>
        <taxon>Actinomycetota</taxon>
        <taxon>Actinomycetes</taxon>
        <taxon>Pseudonocardiales</taxon>
        <taxon>Pseudonocardiaceae</taxon>
        <taxon>Amycolatopsis</taxon>
    </lineage>
</organism>
<keyword evidence="2" id="KW-1185">Reference proteome</keyword>
<dbReference type="RefSeq" id="WP_344428979.1">
    <property type="nucleotide sequence ID" value="NZ_BAAANN010000038.1"/>
</dbReference>
<evidence type="ECO:0000313" key="1">
    <source>
        <dbReference type="EMBL" id="GAA1983077.1"/>
    </source>
</evidence>
<dbReference type="Proteomes" id="UP001501116">
    <property type="component" value="Unassembled WGS sequence"/>
</dbReference>